<dbReference type="PATRIC" id="fig|1227456.3.peg.2507"/>
<dbReference type="STRING" id="1227456.C450_12405"/>
<sequence>MSTLTVARKDFQDGIRSWLLLGLTAVFVVFAAGAAYIYIAIGSIGGGGGGAVSSLSIIDFLSGLTAFFIPLIGVIVGYKAIVAERESGSIALLLSLPHTRRDVVLGKVLGRTGVVFVSAVVGFLIAAGVVVVLAGSLSVVNYALFVLATLLLALAFVALAVSFSAATKSSTLSLAGAGVITVLFIFSVWGLIPVLVRFVLNEYTPLSLDMSVQPEWAQFFVQLDPTTAYSNVLGVLIPDLASGSLASGGSVPFYLAPSFGFVTLAAWIIIPLVLGYYRFNTTDL</sequence>
<comment type="caution">
    <text evidence="2">The sequence shown here is derived from an EMBL/GenBank/DDBJ whole genome shotgun (WGS) entry which is preliminary data.</text>
</comment>
<feature type="transmembrane region" description="Helical" evidence="1">
    <location>
        <begin position="18"/>
        <end position="41"/>
    </location>
</feature>
<protein>
    <submittedName>
        <fullName evidence="2">ABC-2 type transporter</fullName>
    </submittedName>
</protein>
<proteinExistence type="predicted"/>
<dbReference type="EMBL" id="AOME01000068">
    <property type="protein sequence ID" value="EMA51277.1"/>
    <property type="molecule type" value="Genomic_DNA"/>
</dbReference>
<dbReference type="PANTHER" id="PTHR43471">
    <property type="entry name" value="ABC TRANSPORTER PERMEASE"/>
    <property type="match status" value="1"/>
</dbReference>
<organism evidence="2 3">
    <name type="scientific">Halococcus salifodinae DSM 8989</name>
    <dbReference type="NCBI Taxonomy" id="1227456"/>
    <lineage>
        <taxon>Archaea</taxon>
        <taxon>Methanobacteriati</taxon>
        <taxon>Methanobacteriota</taxon>
        <taxon>Stenosarchaea group</taxon>
        <taxon>Halobacteria</taxon>
        <taxon>Halobacteriales</taxon>
        <taxon>Halococcaceae</taxon>
        <taxon>Halococcus</taxon>
    </lineage>
</organism>
<keyword evidence="3" id="KW-1185">Reference proteome</keyword>
<evidence type="ECO:0000313" key="2">
    <source>
        <dbReference type="EMBL" id="EMA51277.1"/>
    </source>
</evidence>
<dbReference type="AlphaFoldDB" id="M0MZW0"/>
<dbReference type="Proteomes" id="UP000011625">
    <property type="component" value="Unassembled WGS sequence"/>
</dbReference>
<evidence type="ECO:0000313" key="3">
    <source>
        <dbReference type="Proteomes" id="UP000011625"/>
    </source>
</evidence>
<feature type="transmembrane region" description="Helical" evidence="1">
    <location>
        <begin position="254"/>
        <end position="277"/>
    </location>
</feature>
<dbReference type="OrthoDB" id="86287at2157"/>
<dbReference type="GO" id="GO:0140359">
    <property type="term" value="F:ABC-type transporter activity"/>
    <property type="evidence" value="ECO:0007669"/>
    <property type="project" value="InterPro"/>
</dbReference>
<reference evidence="2 3" key="1">
    <citation type="journal article" date="2014" name="PLoS Genet.">
        <title>Phylogenetically driven sequencing of extremely halophilic archaea reveals strategies for static and dynamic osmo-response.</title>
        <authorList>
            <person name="Becker E.A."/>
            <person name="Seitzer P.M."/>
            <person name="Tritt A."/>
            <person name="Larsen D."/>
            <person name="Krusor M."/>
            <person name="Yao A.I."/>
            <person name="Wu D."/>
            <person name="Madern D."/>
            <person name="Eisen J.A."/>
            <person name="Darling A.E."/>
            <person name="Facciotti M.T."/>
        </authorList>
    </citation>
    <scope>NUCLEOTIDE SEQUENCE [LARGE SCALE GENOMIC DNA]</scope>
    <source>
        <strain evidence="2 3">DSM 8989</strain>
    </source>
</reference>
<accession>M0MZW0</accession>
<feature type="transmembrane region" description="Helical" evidence="1">
    <location>
        <begin position="108"/>
        <end position="133"/>
    </location>
</feature>
<gene>
    <name evidence="2" type="ORF">C450_12405</name>
</gene>
<keyword evidence="1" id="KW-1133">Transmembrane helix</keyword>
<dbReference type="Pfam" id="PF12679">
    <property type="entry name" value="ABC2_membrane_2"/>
    <property type="match status" value="1"/>
</dbReference>
<evidence type="ECO:0000256" key="1">
    <source>
        <dbReference type="SAM" id="Phobius"/>
    </source>
</evidence>
<name>M0MZW0_9EURY</name>
<dbReference type="RefSeq" id="WP_005043735.1">
    <property type="nucleotide sequence ID" value="NZ_AOME01000068.1"/>
</dbReference>
<feature type="transmembrane region" description="Helical" evidence="1">
    <location>
        <begin position="61"/>
        <end position="81"/>
    </location>
</feature>
<keyword evidence="1" id="KW-0472">Membrane</keyword>
<dbReference type="PANTHER" id="PTHR43471:SF1">
    <property type="entry name" value="ABC TRANSPORTER PERMEASE PROTEIN NOSY-RELATED"/>
    <property type="match status" value="1"/>
</dbReference>
<keyword evidence="1" id="KW-0812">Transmembrane</keyword>
<feature type="transmembrane region" description="Helical" evidence="1">
    <location>
        <begin position="174"/>
        <end position="200"/>
    </location>
</feature>
<feature type="transmembrane region" description="Helical" evidence="1">
    <location>
        <begin position="139"/>
        <end position="162"/>
    </location>
</feature>
<dbReference type="GO" id="GO:0005886">
    <property type="term" value="C:plasma membrane"/>
    <property type="evidence" value="ECO:0007669"/>
    <property type="project" value="UniProtKB-SubCell"/>
</dbReference>